<dbReference type="EMBL" id="FXZE01000011">
    <property type="protein sequence ID" value="SMX92477.1"/>
    <property type="molecule type" value="Genomic_DNA"/>
</dbReference>
<proteinExistence type="predicted"/>
<dbReference type="RefSeq" id="WP_009883848.1">
    <property type="nucleotide sequence ID" value="NZ_FXZE01000011.1"/>
</dbReference>
<accession>A0A2H1JY55</accession>
<name>A0A2H1JY55_9MICO</name>
<protein>
    <submittedName>
        <fullName evidence="1">Uncharacterized protein</fullName>
    </submittedName>
</protein>
<dbReference type="AlphaFoldDB" id="A0A2H1JY55"/>
<dbReference type="Proteomes" id="UP000234342">
    <property type="component" value="Unassembled WGS sequence"/>
</dbReference>
<sequence length="131" mass="14516">MSVMETTDHTEVDRTLDEIRHQVNKETVTKQINEFIDIISTDGFLDYVNGIAALPTYSERREYTAKTANVPTLREHGVPTPDGLRLTTREFEMPEDGRAANTPLVQVRPGTDPRMGFCVSVGVVVCASYGG</sequence>
<gene>
    <name evidence="1" type="ORF">BANT10_02506</name>
</gene>
<evidence type="ECO:0000313" key="2">
    <source>
        <dbReference type="Proteomes" id="UP000234342"/>
    </source>
</evidence>
<evidence type="ECO:0000313" key="1">
    <source>
        <dbReference type="EMBL" id="SMX92477.1"/>
    </source>
</evidence>
<reference evidence="2" key="1">
    <citation type="submission" date="2017-03" db="EMBL/GenBank/DDBJ databases">
        <authorList>
            <person name="Monnet C."/>
        </authorList>
    </citation>
    <scope>NUCLEOTIDE SEQUENCE [LARGE SCALE GENOMIC DNA]</scope>
    <source>
        <strain evidence="2">P10</strain>
    </source>
</reference>
<organism evidence="1 2">
    <name type="scientific">Brevibacterium antiquum</name>
    <dbReference type="NCBI Taxonomy" id="234835"/>
    <lineage>
        <taxon>Bacteria</taxon>
        <taxon>Bacillati</taxon>
        <taxon>Actinomycetota</taxon>
        <taxon>Actinomycetes</taxon>
        <taxon>Micrococcales</taxon>
        <taxon>Brevibacteriaceae</taxon>
        <taxon>Brevibacterium</taxon>
    </lineage>
</organism>
<keyword evidence="2" id="KW-1185">Reference proteome</keyword>